<feature type="transmembrane region" description="Helical" evidence="1">
    <location>
        <begin position="504"/>
        <end position="523"/>
    </location>
</feature>
<dbReference type="Proteomes" id="UP000695022">
    <property type="component" value="Unplaced"/>
</dbReference>
<organism evidence="5 6">
    <name type="scientific">Priapulus caudatus</name>
    <name type="common">Priapulid worm</name>
    <dbReference type="NCBI Taxonomy" id="37621"/>
    <lineage>
        <taxon>Eukaryota</taxon>
        <taxon>Metazoa</taxon>
        <taxon>Ecdysozoa</taxon>
        <taxon>Scalidophora</taxon>
        <taxon>Priapulida</taxon>
        <taxon>Priapulimorpha</taxon>
        <taxon>Priapulimorphida</taxon>
        <taxon>Priapulidae</taxon>
        <taxon>Priapulus</taxon>
    </lineage>
</organism>
<keyword evidence="5" id="KW-1185">Reference proteome</keyword>
<dbReference type="PANTHER" id="PTHR14795">
    <property type="entry name" value="HELICASE RELATED"/>
    <property type="match status" value="1"/>
</dbReference>
<evidence type="ECO:0000259" key="3">
    <source>
        <dbReference type="Pfam" id="PF24384"/>
    </source>
</evidence>
<sequence>MASCATTRLIKMLFVILIGTFAWLAATLANNYVVEFHDTSIPDHSTQQKFNVRVNNPSTYSLGASTKNMMWFIQVSDLHFSIFHDETGERPRDFMAFCNENVDIISPAVMLLTGDIVDAKGQLNIGSQQYVEEWKMYGNILNSSNVLQKTKVLDIRGNHDSFNVPTHEDQENYFRKYSAQGQQGNLHSYHYIHKDGDAEYSFIAADATLLPGPKRPFNFFGYFQEEEMTLLEKFAEESLSSSGTVWFGHYPTSIMFAPSRFRHVMRSGLAYMCGHLHTLGGIIDRMYAFQKTGNLELELADWKDNRRYRVVAIDHGLLSFVDAQFRKWPIILITNPKDAMFEMPYHEPLESMLNSTHIRILVFSPGAVKAVKVRIDNDQWKDTVHVSGPLYVLAWDPRKFSTGVHTIHATAEDEEGYHGSISQQFSLSGSPVQQLSLLARLLLMTNICTLLQSVFAVLLGLTVIPLTVLKFYRPRPQFNYGCSPISWVKVLLWRLHLLASVNELFYPLVLSAVFLTAGPFFVGEAMDGHIAVFFVWGIYIKGSYLPGDVTFTYGIAHLLTFHLPMILCLAAVIAKRYQAKFLTVGRTLCLVFPVLVVLLYKIWWCFTFYIAYGYLTLLLGPITSWPIVLGMLLFKRATQFDGSKLRNGEYVLNLHPVENCGAENTTL</sequence>
<feature type="transmembrane region" description="Helical" evidence="1">
    <location>
        <begin position="609"/>
        <end position="634"/>
    </location>
</feature>
<dbReference type="GeneID" id="106813464"/>
<evidence type="ECO:0000313" key="6">
    <source>
        <dbReference type="RefSeq" id="XP_014673084.1"/>
    </source>
</evidence>
<dbReference type="SUPFAM" id="SSF56300">
    <property type="entry name" value="Metallo-dependent phosphatases"/>
    <property type="match status" value="1"/>
</dbReference>
<feature type="transmembrane region" description="Helical" evidence="1">
    <location>
        <begin position="581"/>
        <end position="603"/>
    </location>
</feature>
<feature type="transmembrane region" description="Helical" evidence="1">
    <location>
        <begin position="441"/>
        <end position="466"/>
    </location>
</feature>
<accession>A0ABM1ELL3</accession>
<dbReference type="RefSeq" id="XP_014673084.1">
    <property type="nucleotide sequence ID" value="XM_014817598.1"/>
</dbReference>
<dbReference type="Pfam" id="PF24394">
    <property type="entry name" value="TMEM62_C"/>
    <property type="match status" value="1"/>
</dbReference>
<dbReference type="Gene3D" id="3.60.21.10">
    <property type="match status" value="1"/>
</dbReference>
<dbReference type="InterPro" id="IPR041871">
    <property type="entry name" value="MPP_TMEM62"/>
</dbReference>
<evidence type="ECO:0000259" key="4">
    <source>
        <dbReference type="Pfam" id="PF24394"/>
    </source>
</evidence>
<dbReference type="InterPro" id="IPR056229">
    <property type="entry name" value="Ig_TMM62"/>
</dbReference>
<evidence type="ECO:0000259" key="2">
    <source>
        <dbReference type="Pfam" id="PF00149"/>
    </source>
</evidence>
<feature type="domain" description="TMEM62 C-terminal" evidence="4">
    <location>
        <begin position="450"/>
        <end position="580"/>
    </location>
</feature>
<dbReference type="Pfam" id="PF24384">
    <property type="entry name" value="Ig_TMM62"/>
    <property type="match status" value="1"/>
</dbReference>
<evidence type="ECO:0000313" key="5">
    <source>
        <dbReference type="Proteomes" id="UP000695022"/>
    </source>
</evidence>
<keyword evidence="1" id="KW-1133">Transmembrane helix</keyword>
<evidence type="ECO:0000256" key="1">
    <source>
        <dbReference type="SAM" id="Phobius"/>
    </source>
</evidence>
<protein>
    <submittedName>
        <fullName evidence="6">Transmembrane protein 62-like isoform X1</fullName>
    </submittedName>
</protein>
<feature type="transmembrane region" description="Helical" evidence="1">
    <location>
        <begin position="553"/>
        <end position="574"/>
    </location>
</feature>
<dbReference type="PANTHER" id="PTHR14795:SF0">
    <property type="entry name" value="TRANSMEMBRANE PROTEIN 62"/>
    <property type="match status" value="1"/>
</dbReference>
<proteinExistence type="predicted"/>
<feature type="domain" description="Calcineurin-like phosphoesterase" evidence="2">
    <location>
        <begin position="70"/>
        <end position="277"/>
    </location>
</feature>
<gene>
    <name evidence="6" type="primary">LOC106813464</name>
</gene>
<name>A0ABM1ELL3_PRICU</name>
<dbReference type="CDD" id="cd07401">
    <property type="entry name" value="MPP_TMEM62_N"/>
    <property type="match status" value="1"/>
</dbReference>
<keyword evidence="1" id="KW-0812">Transmembrane</keyword>
<dbReference type="InterPro" id="IPR056230">
    <property type="entry name" value="TMEM62_C"/>
</dbReference>
<keyword evidence="1" id="KW-0472">Membrane</keyword>
<feature type="domain" description="TMEM62 Ig-like" evidence="3">
    <location>
        <begin position="326"/>
        <end position="429"/>
    </location>
</feature>
<dbReference type="Pfam" id="PF00149">
    <property type="entry name" value="Metallophos"/>
    <property type="match status" value="1"/>
</dbReference>
<reference evidence="6" key="1">
    <citation type="submission" date="2025-08" db="UniProtKB">
        <authorList>
            <consortium name="RefSeq"/>
        </authorList>
    </citation>
    <scope>IDENTIFICATION</scope>
</reference>
<dbReference type="InterPro" id="IPR004843">
    <property type="entry name" value="Calcineurin-like_PHP"/>
</dbReference>
<dbReference type="InterPro" id="IPR029052">
    <property type="entry name" value="Metallo-depent_PP-like"/>
</dbReference>